<evidence type="ECO:0000256" key="1">
    <source>
        <dbReference type="ARBA" id="ARBA00006572"/>
    </source>
</evidence>
<keyword evidence="3" id="KW-0813">Transport</keyword>
<evidence type="ECO:0000256" key="2">
    <source>
        <dbReference type="ARBA" id="ARBA00017524"/>
    </source>
</evidence>
<evidence type="ECO:0000313" key="10">
    <source>
        <dbReference type="EMBL" id="PAV75839.1"/>
    </source>
</evidence>
<evidence type="ECO:0000256" key="3">
    <source>
        <dbReference type="ARBA" id="ARBA00022448"/>
    </source>
</evidence>
<gene>
    <name evidence="10" type="ORF">WR25_14137</name>
</gene>
<evidence type="ECO:0000259" key="9">
    <source>
        <dbReference type="Pfam" id="PF20667"/>
    </source>
</evidence>
<dbReference type="GO" id="GO:0000145">
    <property type="term" value="C:exocyst"/>
    <property type="evidence" value="ECO:0007669"/>
    <property type="project" value="TreeGrafter"/>
</dbReference>
<dbReference type="PANTHER" id="PTHR12100:SF0">
    <property type="entry name" value="EXOCYST COMPLEX COMPONENT 5"/>
    <property type="match status" value="1"/>
</dbReference>
<dbReference type="Pfam" id="PF07393">
    <property type="entry name" value="Sec10_HB"/>
    <property type="match status" value="1"/>
</dbReference>
<dbReference type="OrthoDB" id="125856at2759"/>
<evidence type="ECO:0000256" key="7">
    <source>
        <dbReference type="SAM" id="Coils"/>
    </source>
</evidence>
<reference evidence="10 11" key="1">
    <citation type="journal article" date="2017" name="Curr. Biol.">
        <title>Genome architecture and evolution of a unichromosomal asexual nematode.</title>
        <authorList>
            <person name="Fradin H."/>
            <person name="Zegar C."/>
            <person name="Gutwein M."/>
            <person name="Lucas J."/>
            <person name="Kovtun M."/>
            <person name="Corcoran D."/>
            <person name="Baugh L.R."/>
            <person name="Kiontke K."/>
            <person name="Gunsalus K."/>
            <person name="Fitch D.H."/>
            <person name="Piano F."/>
        </authorList>
    </citation>
    <scope>NUCLEOTIDE SEQUENCE [LARGE SCALE GENOMIC DNA]</scope>
    <source>
        <strain evidence="10">PF1309</strain>
    </source>
</reference>
<dbReference type="GO" id="GO:0006887">
    <property type="term" value="P:exocytosis"/>
    <property type="evidence" value="ECO:0007669"/>
    <property type="project" value="UniProtKB-KW"/>
</dbReference>
<evidence type="ECO:0000313" key="11">
    <source>
        <dbReference type="Proteomes" id="UP000218231"/>
    </source>
</evidence>
<dbReference type="PANTHER" id="PTHR12100">
    <property type="entry name" value="SEC10"/>
    <property type="match status" value="1"/>
</dbReference>
<evidence type="ECO:0000256" key="6">
    <source>
        <dbReference type="ARBA" id="ARBA00031471"/>
    </source>
</evidence>
<dbReference type="InterPro" id="IPR009976">
    <property type="entry name" value="Sec10-like"/>
</dbReference>
<dbReference type="AlphaFoldDB" id="A0A2A2KPL2"/>
<keyword evidence="5 7" id="KW-0175">Coiled coil</keyword>
<dbReference type="STRING" id="2018661.A0A2A2KPL2"/>
<evidence type="ECO:0000256" key="5">
    <source>
        <dbReference type="ARBA" id="ARBA00023054"/>
    </source>
</evidence>
<dbReference type="GO" id="GO:0006893">
    <property type="term" value="P:Golgi to plasma membrane transport"/>
    <property type="evidence" value="ECO:0007669"/>
    <property type="project" value="TreeGrafter"/>
</dbReference>
<dbReference type="EMBL" id="LIAE01008027">
    <property type="protein sequence ID" value="PAV75839.1"/>
    <property type="molecule type" value="Genomic_DNA"/>
</dbReference>
<evidence type="ECO:0000256" key="4">
    <source>
        <dbReference type="ARBA" id="ARBA00022483"/>
    </source>
</evidence>
<dbReference type="Proteomes" id="UP000218231">
    <property type="component" value="Unassembled WGS sequence"/>
</dbReference>
<accession>A0A2A2KPL2</accession>
<sequence>MSGGGQSFTTYVQDLEQEPFDGLDLVEKLAWRITGGKDSITAPLALKNKFEDEIANLMMLCDQFQSKITSLETGLEKDKKDYVNKLQRLYDKNNEAVERIKQLDASMQGISTKVVHLGDQLEAVHQPRVKASDTLQLMNHFDEFLRERWLNSMLFSDPEKLLESASLIQKLYSISQELSTEKYAAVQSRIADKYDVVEGLLLEEFARAQRNERRMAEVAKVLSEFKGYNHCVHQYVQFVESHLKSNDAQLFDECLLLCKTFKPKIEKIFPNPDMVMHKLVLNLFTVRIREFIKSRLEDCKDRRDDEEYLQNECQFYNQTIKLCRQLEAEKIVTDTAFLSMLTKKIFENYLAKYVKDELDYLNASCVKILQKFYNSKKHTKKQIQTGGLQELKRDVQARLMNVENFGGETFLSEDVAIGILQETKNSLHRAAQLCEKESLPSTVESIFDILLKYLYLEHVDYAAELAISGITLAEPKTEPPPYFFPAAAQTTTIMLLLAKQYDDSIFHLLKNSMLEQVVVKKWTNALRSLEKKVNQGMRRQLNAIIGYVRYLLSTEQNRNDYRSDGEVTIQVSQVCRQIVRFLNTQINAMENACDGSNLQALETELSNKLYNLLHVHILQFTYSTSGAMLLLCDLNEYRRCVSTWRFPQQHLDTLHSLSNLLVVLPDNLVDAANSQLLANIDRSRIQEFIKLREDYRNLHINLY</sequence>
<proteinExistence type="inferred from homology"/>
<dbReference type="Pfam" id="PF20667">
    <property type="entry name" value="Sec10_N"/>
    <property type="match status" value="1"/>
</dbReference>
<feature type="coiled-coil region" evidence="7">
    <location>
        <begin position="47"/>
        <end position="106"/>
    </location>
</feature>
<comment type="caution">
    <text evidence="10">The sequence shown here is derived from an EMBL/GenBank/DDBJ whole genome shotgun (WGS) entry which is preliminary data.</text>
</comment>
<feature type="domain" description="Exocyst complex component Sec10-like alpha-helical bundle" evidence="8">
    <location>
        <begin position="163"/>
        <end position="698"/>
    </location>
</feature>
<keyword evidence="4" id="KW-0268">Exocytosis</keyword>
<comment type="similarity">
    <text evidence="1">Belongs to the SEC10 family.</text>
</comment>
<name>A0A2A2KPL2_9BILA</name>
<dbReference type="InterPro" id="IPR048625">
    <property type="entry name" value="Sec10_N"/>
</dbReference>
<feature type="domain" description="Exocyst complex component Sec10 N-terminal" evidence="9">
    <location>
        <begin position="46"/>
        <end position="157"/>
    </location>
</feature>
<protein>
    <recommendedName>
        <fullName evidence="2">Exocyst complex component 5</fullName>
    </recommendedName>
    <alternativeName>
        <fullName evidence="6">Exocyst complex component Sec10</fullName>
    </alternativeName>
</protein>
<dbReference type="InterPro" id="IPR048627">
    <property type="entry name" value="Sec10_HB"/>
</dbReference>
<keyword evidence="11" id="KW-1185">Reference proteome</keyword>
<organism evidence="10 11">
    <name type="scientific">Diploscapter pachys</name>
    <dbReference type="NCBI Taxonomy" id="2018661"/>
    <lineage>
        <taxon>Eukaryota</taxon>
        <taxon>Metazoa</taxon>
        <taxon>Ecdysozoa</taxon>
        <taxon>Nematoda</taxon>
        <taxon>Chromadorea</taxon>
        <taxon>Rhabditida</taxon>
        <taxon>Rhabditina</taxon>
        <taxon>Rhabditomorpha</taxon>
        <taxon>Rhabditoidea</taxon>
        <taxon>Rhabditidae</taxon>
        <taxon>Diploscapter</taxon>
    </lineage>
</organism>
<evidence type="ECO:0000259" key="8">
    <source>
        <dbReference type="Pfam" id="PF07393"/>
    </source>
</evidence>